<reference evidence="3 4" key="1">
    <citation type="journal article" date="2020" name="ISME J.">
        <title>Uncovering the hidden diversity of litter-decomposition mechanisms in mushroom-forming fungi.</title>
        <authorList>
            <person name="Floudas D."/>
            <person name="Bentzer J."/>
            <person name="Ahren D."/>
            <person name="Johansson T."/>
            <person name="Persson P."/>
            <person name="Tunlid A."/>
        </authorList>
    </citation>
    <scope>NUCLEOTIDE SEQUENCE [LARGE SCALE GENOMIC DNA]</scope>
    <source>
        <strain evidence="3 4">CBS 146.42</strain>
    </source>
</reference>
<comment type="caution">
    <text evidence="3">The sequence shown here is derived from an EMBL/GenBank/DDBJ whole genome shotgun (WGS) entry which is preliminary data.</text>
</comment>
<name>A0A8H5D6B6_9AGAR</name>
<dbReference type="OrthoDB" id="3055105at2759"/>
<keyword evidence="1" id="KW-0677">Repeat</keyword>
<evidence type="ECO:0000313" key="3">
    <source>
        <dbReference type="EMBL" id="KAF5353543.1"/>
    </source>
</evidence>
<evidence type="ECO:0000256" key="1">
    <source>
        <dbReference type="ARBA" id="ARBA00022737"/>
    </source>
</evidence>
<proteinExistence type="predicted"/>
<dbReference type="AlphaFoldDB" id="A0A8H5D6B6"/>
<accession>A0A8H5D6B6</accession>
<keyword evidence="4" id="KW-1185">Reference proteome</keyword>
<dbReference type="InterPro" id="IPR056884">
    <property type="entry name" value="NPHP3-like_N"/>
</dbReference>
<dbReference type="Pfam" id="PF24883">
    <property type="entry name" value="NPHP3_N"/>
    <property type="match status" value="1"/>
</dbReference>
<sequence length="717" mass="80772">MSILSGAHDFVANNCHFIINEGGPDDIEILHNKANHEAAFDSLERAPPPMCHPGTRVQYVEDIVRYAVPGVQVGDRNKSQPLFWMSGPAGVGKTAIAQTCVETIKDKGQPFASFFFSINGRKNPTQFFPTIAYQLSTKFAEYRALLGKKIRQDRSLIHKVMESQLRGLIIEPWLELLAYGQGIPENSGYKIPIFVDGLDECDDPRAQCTIIELVAKSTQNASLPFCWLFFSRPEIHITTTFDRDQIKVLCRKTFLPISRDTDGEIENYLRAGFDDILQRRGLLYLTETAPWPTHDQMRKLIDAADGLFIFAATALRLIDDPMWTGPEEPLRAVLGGSTGNSASPSGTNPSPFAELDNLYHMIMERIPANMLHLVHLLLNVLCFAEAGVGHAGGILGAAVLGNVLNISAMQFRGICSQLSAVLHFEDQRTSLSLPEGTDAAVSYLNAGSHPGKRIDTLRNFVFRQLGGSVSFYHKSFYDFLSDPNRSMNHSFESPTAYNELFQHCIQRHLDFDASYHFDDSEGLALSDDAKSSASCLSYPTTSEFSSSLLQAMTYSFLYRRCMWLCGLPFITLELRQKFSQCDFRKALYAQTTLFHKPRAWSNSLWGTHGRAKLMRGTRLFQTTHATYADSNIEEFMQRIELLQEAGVIQKHENCPSSLQCNQDQCESGLYVIGHGTKSTFWFWEINRSTGFYRDFETVDLTRGMTLFQDEDFTLWPQ</sequence>
<evidence type="ECO:0000259" key="2">
    <source>
        <dbReference type="Pfam" id="PF24883"/>
    </source>
</evidence>
<feature type="domain" description="Nephrocystin 3-like N-terminal" evidence="2">
    <location>
        <begin position="77"/>
        <end position="232"/>
    </location>
</feature>
<dbReference type="PANTHER" id="PTHR10039">
    <property type="entry name" value="AMELOGENIN"/>
    <property type="match status" value="1"/>
</dbReference>
<protein>
    <recommendedName>
        <fullName evidence="2">Nephrocystin 3-like N-terminal domain-containing protein</fullName>
    </recommendedName>
</protein>
<dbReference type="Gene3D" id="3.40.50.300">
    <property type="entry name" value="P-loop containing nucleotide triphosphate hydrolases"/>
    <property type="match status" value="1"/>
</dbReference>
<dbReference type="SUPFAM" id="SSF52540">
    <property type="entry name" value="P-loop containing nucleoside triphosphate hydrolases"/>
    <property type="match status" value="1"/>
</dbReference>
<organism evidence="3 4">
    <name type="scientific">Leucocoprinus leucothites</name>
    <dbReference type="NCBI Taxonomy" id="201217"/>
    <lineage>
        <taxon>Eukaryota</taxon>
        <taxon>Fungi</taxon>
        <taxon>Dikarya</taxon>
        <taxon>Basidiomycota</taxon>
        <taxon>Agaricomycotina</taxon>
        <taxon>Agaricomycetes</taxon>
        <taxon>Agaricomycetidae</taxon>
        <taxon>Agaricales</taxon>
        <taxon>Agaricineae</taxon>
        <taxon>Agaricaceae</taxon>
        <taxon>Leucocoprinus</taxon>
    </lineage>
</organism>
<dbReference type="InterPro" id="IPR027417">
    <property type="entry name" value="P-loop_NTPase"/>
</dbReference>
<gene>
    <name evidence="3" type="ORF">D9756_007818</name>
</gene>
<dbReference type="EMBL" id="JAACJO010000010">
    <property type="protein sequence ID" value="KAF5353543.1"/>
    <property type="molecule type" value="Genomic_DNA"/>
</dbReference>
<evidence type="ECO:0000313" key="4">
    <source>
        <dbReference type="Proteomes" id="UP000559027"/>
    </source>
</evidence>
<dbReference type="Proteomes" id="UP000559027">
    <property type="component" value="Unassembled WGS sequence"/>
</dbReference>
<dbReference type="PANTHER" id="PTHR10039:SF14">
    <property type="entry name" value="NACHT DOMAIN-CONTAINING PROTEIN"/>
    <property type="match status" value="1"/>
</dbReference>